<evidence type="ECO:0000256" key="1">
    <source>
        <dbReference type="ARBA" id="ARBA00004653"/>
    </source>
</evidence>
<organism evidence="10 11">
    <name type="scientific">Chlamydomonas incerta</name>
    <dbReference type="NCBI Taxonomy" id="51695"/>
    <lineage>
        <taxon>Eukaryota</taxon>
        <taxon>Viridiplantae</taxon>
        <taxon>Chlorophyta</taxon>
        <taxon>core chlorophytes</taxon>
        <taxon>Chlorophyceae</taxon>
        <taxon>CS clade</taxon>
        <taxon>Chlamydomonadales</taxon>
        <taxon>Chlamydomonadaceae</taxon>
        <taxon>Chlamydomonas</taxon>
    </lineage>
</organism>
<evidence type="ECO:0000313" key="11">
    <source>
        <dbReference type="Proteomes" id="UP000650467"/>
    </source>
</evidence>
<evidence type="ECO:0000256" key="8">
    <source>
        <dbReference type="ARBA" id="ARBA00023136"/>
    </source>
</evidence>
<proteinExistence type="inferred from homology"/>
<keyword evidence="8 9" id="KW-0472">Membrane</keyword>
<evidence type="ECO:0000313" key="10">
    <source>
        <dbReference type="EMBL" id="KAG2446261.1"/>
    </source>
</evidence>
<keyword evidence="4 9" id="KW-0812">Transmembrane</keyword>
<dbReference type="OrthoDB" id="542931at2759"/>
<feature type="transmembrane region" description="Helical" evidence="9">
    <location>
        <begin position="56"/>
        <end position="82"/>
    </location>
</feature>
<dbReference type="GO" id="GO:0034067">
    <property type="term" value="P:protein localization to Golgi apparatus"/>
    <property type="evidence" value="ECO:0007669"/>
    <property type="project" value="TreeGrafter"/>
</dbReference>
<dbReference type="EMBL" id="JAEHOC010000001">
    <property type="protein sequence ID" value="KAG2446261.1"/>
    <property type="molecule type" value="Genomic_DNA"/>
</dbReference>
<dbReference type="GO" id="GO:0000139">
    <property type="term" value="C:Golgi membrane"/>
    <property type="evidence" value="ECO:0007669"/>
    <property type="project" value="UniProtKB-SubCell"/>
</dbReference>
<comment type="caution">
    <text evidence="10">The sequence shown here is derived from an EMBL/GenBank/DDBJ whole genome shotgun (WGS) entry which is preliminary data.</text>
</comment>
<feature type="transmembrane region" description="Helical" evidence="9">
    <location>
        <begin position="114"/>
        <end position="136"/>
    </location>
</feature>
<dbReference type="AlphaFoldDB" id="A0A835WF57"/>
<feature type="transmembrane region" description="Helical" evidence="9">
    <location>
        <begin position="189"/>
        <end position="207"/>
    </location>
</feature>
<dbReference type="InterPro" id="IPR019185">
    <property type="entry name" value="Integral_membrane_SYS1-rel"/>
</dbReference>
<evidence type="ECO:0008006" key="12">
    <source>
        <dbReference type="Google" id="ProtNLM"/>
    </source>
</evidence>
<keyword evidence="11" id="KW-1185">Reference proteome</keyword>
<accession>A0A835WF57</accession>
<dbReference type="Proteomes" id="UP000650467">
    <property type="component" value="Unassembled WGS sequence"/>
</dbReference>
<evidence type="ECO:0000256" key="3">
    <source>
        <dbReference type="ARBA" id="ARBA00022448"/>
    </source>
</evidence>
<dbReference type="GO" id="GO:0006895">
    <property type="term" value="P:Golgi to endosome transport"/>
    <property type="evidence" value="ECO:0007669"/>
    <property type="project" value="TreeGrafter"/>
</dbReference>
<dbReference type="Pfam" id="PF09801">
    <property type="entry name" value="SYS1"/>
    <property type="match status" value="1"/>
</dbReference>
<reference evidence="10" key="1">
    <citation type="journal article" date="2020" name="bioRxiv">
        <title>Comparative genomics of Chlamydomonas.</title>
        <authorList>
            <person name="Craig R.J."/>
            <person name="Hasan A.R."/>
            <person name="Ness R.W."/>
            <person name="Keightley P.D."/>
        </authorList>
    </citation>
    <scope>NUCLEOTIDE SEQUENCE</scope>
    <source>
        <strain evidence="10">SAG 7.73</strain>
    </source>
</reference>
<feature type="transmembrane region" description="Helical" evidence="9">
    <location>
        <begin position="148"/>
        <end position="169"/>
    </location>
</feature>
<sequence length="227" mass="24703">MLYGQAVWDPILIVAQIITLQCLFYLTLGLFQGLFIGPYVSRLSIAYLFSWRMYSIGTYSGVISVLSLLLTAVLGSVFLVWIVERAKKCLDFASTCFIFHLWFCWQYDGFPARFEWWLANILGLIIMSLFGEWLCLRREMQEIPLSERAGGAGGGGLGAGVGPVLAGAVAGRSGGSGSGGGGSGGMRAALAWAAAWLLPLPPAMGAARYRDNRLLRPFVDLHSVLKR</sequence>
<evidence type="ECO:0000256" key="5">
    <source>
        <dbReference type="ARBA" id="ARBA00022927"/>
    </source>
</evidence>
<evidence type="ECO:0000256" key="9">
    <source>
        <dbReference type="SAM" id="Phobius"/>
    </source>
</evidence>
<dbReference type="GO" id="GO:0005829">
    <property type="term" value="C:cytosol"/>
    <property type="evidence" value="ECO:0007669"/>
    <property type="project" value="GOC"/>
</dbReference>
<dbReference type="PANTHER" id="PTHR12952">
    <property type="entry name" value="SYS1"/>
    <property type="match status" value="1"/>
</dbReference>
<keyword evidence="7" id="KW-0333">Golgi apparatus</keyword>
<evidence type="ECO:0000256" key="4">
    <source>
        <dbReference type="ARBA" id="ARBA00022692"/>
    </source>
</evidence>
<dbReference type="GO" id="GO:0043001">
    <property type="term" value="P:Golgi to plasma membrane protein transport"/>
    <property type="evidence" value="ECO:0007669"/>
    <property type="project" value="TreeGrafter"/>
</dbReference>
<comment type="subcellular location">
    <subcellularLocation>
        <location evidence="1">Golgi apparatus membrane</location>
        <topology evidence="1">Multi-pass membrane protein</topology>
    </subcellularLocation>
</comment>
<protein>
    <recommendedName>
        <fullName evidence="12">Protein SYS1 homolog</fullName>
    </recommendedName>
</protein>
<feature type="transmembrane region" description="Helical" evidence="9">
    <location>
        <begin position="12"/>
        <end position="36"/>
    </location>
</feature>
<evidence type="ECO:0000256" key="6">
    <source>
        <dbReference type="ARBA" id="ARBA00022989"/>
    </source>
</evidence>
<comment type="similarity">
    <text evidence="2">Belongs to the SYS1 family.</text>
</comment>
<gene>
    <name evidence="10" type="ORF">HXX76_000851</name>
</gene>
<keyword evidence="6 9" id="KW-1133">Transmembrane helix</keyword>
<keyword evidence="3" id="KW-0813">Transport</keyword>
<dbReference type="GO" id="GO:0005802">
    <property type="term" value="C:trans-Golgi network"/>
    <property type="evidence" value="ECO:0007669"/>
    <property type="project" value="TreeGrafter"/>
</dbReference>
<dbReference type="PANTHER" id="PTHR12952:SF0">
    <property type="entry name" value="PROTEIN SYS1 HOMOLOG"/>
    <property type="match status" value="1"/>
</dbReference>
<name>A0A835WF57_CHLIN</name>
<evidence type="ECO:0000256" key="2">
    <source>
        <dbReference type="ARBA" id="ARBA00008160"/>
    </source>
</evidence>
<evidence type="ECO:0000256" key="7">
    <source>
        <dbReference type="ARBA" id="ARBA00023034"/>
    </source>
</evidence>
<keyword evidence="5" id="KW-0653">Protein transport</keyword>